<dbReference type="GO" id="GO:0016020">
    <property type="term" value="C:membrane"/>
    <property type="evidence" value="ECO:0007669"/>
    <property type="project" value="UniProtKB-SubCell"/>
</dbReference>
<dbReference type="AlphaFoldDB" id="M8DB56"/>
<feature type="domain" description="Spore germination protein N-terminal" evidence="9">
    <location>
        <begin position="24"/>
        <end position="199"/>
    </location>
</feature>
<comment type="similarity">
    <text evidence="2">Belongs to the GerABKC lipoprotein family.</text>
</comment>
<dbReference type="PROSITE" id="PS51257">
    <property type="entry name" value="PROKAR_LIPOPROTEIN"/>
    <property type="match status" value="1"/>
</dbReference>
<keyword evidence="3" id="KW-0309">Germination</keyword>
<keyword evidence="5" id="KW-0472">Membrane</keyword>
<dbReference type="STRING" id="1300222.I532_21930"/>
<dbReference type="PATRIC" id="fig|1300222.3.peg.4606"/>
<sequence length="388" mass="44463">MERTKRMIAVVLAASILLGGCWNARDIEQLIYIDAIGVDYVNHKVVVYLQILGFSNIAKKESNTQLTREPVSVAKGEGDTYVSAIYQIYTTTQQRLIWSHVHSIVFTERALKHGKFDQVMDALDRYQEFRYSVWSFATKESLEDVFNARPILGISVLYSQLADPKDIYGQFSYIRPLLLFRVISERNEPNGVVRLPFLSVEKKPWTENKKPLPQLKINGICFLQNKELKGCLPHKQVAGVRWLEKETRRTLLKSGKKSALLVMESPRPKIIPGLEKGRPIFRISIKTTGYVTQLFQPTRIALLEKDAARQIEAEVRSLYDRGLKLGIDTLELGHSFYRKFPREWHHLNQEGVLPLTPDSLKSIEVEVKITDGGISKVRQRKTGADDRR</sequence>
<dbReference type="Pfam" id="PF05504">
    <property type="entry name" value="Spore_GerAC"/>
    <property type="match status" value="1"/>
</dbReference>
<evidence type="ECO:0000313" key="11">
    <source>
        <dbReference type="Proteomes" id="UP000012081"/>
    </source>
</evidence>
<dbReference type="Gene3D" id="3.30.300.210">
    <property type="entry name" value="Nutrient germinant receptor protein C, domain 3"/>
    <property type="match status" value="1"/>
</dbReference>
<protein>
    <submittedName>
        <fullName evidence="10">Spore germination protein</fullName>
    </submittedName>
</protein>
<proteinExistence type="inferred from homology"/>
<evidence type="ECO:0000313" key="10">
    <source>
        <dbReference type="EMBL" id="EMT50572.1"/>
    </source>
</evidence>
<keyword evidence="4" id="KW-0732">Signal</keyword>
<evidence type="ECO:0000256" key="7">
    <source>
        <dbReference type="ARBA" id="ARBA00023288"/>
    </source>
</evidence>
<organism evidence="10 11">
    <name type="scientific">Brevibacillus borstelensis AK1</name>
    <dbReference type="NCBI Taxonomy" id="1300222"/>
    <lineage>
        <taxon>Bacteria</taxon>
        <taxon>Bacillati</taxon>
        <taxon>Bacillota</taxon>
        <taxon>Bacilli</taxon>
        <taxon>Bacillales</taxon>
        <taxon>Paenibacillaceae</taxon>
        <taxon>Brevibacillus</taxon>
    </lineage>
</organism>
<dbReference type="Pfam" id="PF25198">
    <property type="entry name" value="Spore_GerAC_N"/>
    <property type="match status" value="1"/>
</dbReference>
<dbReference type="RefSeq" id="WP_003391324.1">
    <property type="nucleotide sequence ID" value="NZ_APBN01000014.1"/>
</dbReference>
<comment type="subcellular location">
    <subcellularLocation>
        <location evidence="1">Membrane</location>
        <topology evidence="1">Lipid-anchor</topology>
    </subcellularLocation>
</comment>
<dbReference type="PANTHER" id="PTHR35789:SF1">
    <property type="entry name" value="SPORE GERMINATION PROTEIN B3"/>
    <property type="match status" value="1"/>
</dbReference>
<feature type="domain" description="Spore germination GerAC-like C-terminal" evidence="8">
    <location>
        <begin position="219"/>
        <end position="373"/>
    </location>
</feature>
<keyword evidence="11" id="KW-1185">Reference proteome</keyword>
<dbReference type="Proteomes" id="UP000012081">
    <property type="component" value="Unassembled WGS sequence"/>
</dbReference>
<evidence type="ECO:0000256" key="6">
    <source>
        <dbReference type="ARBA" id="ARBA00023139"/>
    </source>
</evidence>
<dbReference type="PANTHER" id="PTHR35789">
    <property type="entry name" value="SPORE GERMINATION PROTEIN B3"/>
    <property type="match status" value="1"/>
</dbReference>
<gene>
    <name evidence="10" type="ORF">I532_21930</name>
</gene>
<name>M8DB56_9BACL</name>
<accession>M8DB56</accession>
<comment type="caution">
    <text evidence="10">The sequence shown here is derived from an EMBL/GenBank/DDBJ whole genome shotgun (WGS) entry which is preliminary data.</text>
</comment>
<evidence type="ECO:0000256" key="5">
    <source>
        <dbReference type="ARBA" id="ARBA00023136"/>
    </source>
</evidence>
<dbReference type="InterPro" id="IPR008844">
    <property type="entry name" value="Spore_GerAC-like"/>
</dbReference>
<dbReference type="GO" id="GO:0009847">
    <property type="term" value="P:spore germination"/>
    <property type="evidence" value="ECO:0007669"/>
    <property type="project" value="InterPro"/>
</dbReference>
<evidence type="ECO:0000259" key="9">
    <source>
        <dbReference type="Pfam" id="PF25198"/>
    </source>
</evidence>
<evidence type="ECO:0000259" key="8">
    <source>
        <dbReference type="Pfam" id="PF05504"/>
    </source>
</evidence>
<dbReference type="InterPro" id="IPR046953">
    <property type="entry name" value="Spore_GerAC-like_C"/>
</dbReference>
<dbReference type="NCBIfam" id="TIGR02887">
    <property type="entry name" value="spore_ger_x_C"/>
    <property type="match status" value="1"/>
</dbReference>
<keyword evidence="6" id="KW-0564">Palmitate</keyword>
<dbReference type="InterPro" id="IPR057336">
    <property type="entry name" value="GerAC_N"/>
</dbReference>
<keyword evidence="7" id="KW-0449">Lipoprotein</keyword>
<evidence type="ECO:0000256" key="4">
    <source>
        <dbReference type="ARBA" id="ARBA00022729"/>
    </source>
</evidence>
<reference evidence="10 11" key="1">
    <citation type="submission" date="2013-03" db="EMBL/GenBank/DDBJ databases">
        <title>Assembly of a new bacterial strain Brevibacillus borstelensis AK1.</title>
        <authorList>
            <person name="Rajan I."/>
            <person name="PoliReddy D."/>
            <person name="Sugumar T."/>
            <person name="Rathinam K."/>
            <person name="Alqarawi S."/>
            <person name="Khalil A.B."/>
            <person name="Sivakumar N."/>
        </authorList>
    </citation>
    <scope>NUCLEOTIDE SEQUENCE [LARGE SCALE GENOMIC DNA]</scope>
    <source>
        <strain evidence="10 11">AK1</strain>
    </source>
</reference>
<evidence type="ECO:0000256" key="1">
    <source>
        <dbReference type="ARBA" id="ARBA00004635"/>
    </source>
</evidence>
<dbReference type="EMBL" id="APBN01000014">
    <property type="protein sequence ID" value="EMT50572.1"/>
    <property type="molecule type" value="Genomic_DNA"/>
</dbReference>
<evidence type="ECO:0000256" key="3">
    <source>
        <dbReference type="ARBA" id="ARBA00022544"/>
    </source>
</evidence>
<evidence type="ECO:0000256" key="2">
    <source>
        <dbReference type="ARBA" id="ARBA00007886"/>
    </source>
</evidence>
<dbReference type="InterPro" id="IPR038501">
    <property type="entry name" value="Spore_GerAC_C_sf"/>
</dbReference>
<dbReference type="OrthoDB" id="2380468at2"/>